<keyword evidence="4" id="KW-0052">Apoplast</keyword>
<protein>
    <recommendedName>
        <fullName evidence="4">Dirigent protein</fullName>
    </recommendedName>
</protein>
<comment type="caution">
    <text evidence="5">The sequence shown here is derived from an EMBL/GenBank/DDBJ whole genome shotgun (WGS) entry which is preliminary data.</text>
</comment>
<dbReference type="Gene3D" id="2.40.480.10">
    <property type="entry name" value="Allene oxide cyclase-like"/>
    <property type="match status" value="1"/>
</dbReference>
<evidence type="ECO:0000313" key="5">
    <source>
        <dbReference type="EMBL" id="KAK7271438.1"/>
    </source>
</evidence>
<accession>A0AAN9FCS7</accession>
<dbReference type="PANTHER" id="PTHR21495">
    <property type="entry name" value="NUCLEOPORIN-RELATED"/>
    <property type="match status" value="1"/>
</dbReference>
<comment type="function">
    <text evidence="4">Dirigent proteins impart stereoselectivity on the phenoxy radical-coupling reaction, yielding optically active lignans from two molecules of coniferyl alcohol in the biosynthesis of lignans, flavonolignans, and alkaloids and thus plays a central role in plant secondary metabolism.</text>
</comment>
<dbReference type="GO" id="GO:0048046">
    <property type="term" value="C:apoplast"/>
    <property type="evidence" value="ECO:0007669"/>
    <property type="project" value="UniProtKB-SubCell"/>
</dbReference>
<evidence type="ECO:0000256" key="3">
    <source>
        <dbReference type="ARBA" id="ARBA00022525"/>
    </source>
</evidence>
<sequence>MHAKHLERFTRLNFYFHDMLETEHPTSVKIINPPTPFGSTYMVDNPLTEKPYLDSKLIGRAQGTYALASQSDYGVFKMDFNFVFTEGTYKGSTLSLLGRNPIGDDVREMAVVGGTGSFRFARGYALAKTVSYNSTSGNAIEEFNLTISTLF</sequence>
<dbReference type="InterPro" id="IPR044859">
    <property type="entry name" value="Allene_oxi_cyc_Dirigent"/>
</dbReference>
<comment type="subunit">
    <text evidence="2 4">Homodimer.</text>
</comment>
<evidence type="ECO:0000313" key="6">
    <source>
        <dbReference type="Proteomes" id="UP001359559"/>
    </source>
</evidence>
<dbReference type="GO" id="GO:0009699">
    <property type="term" value="P:phenylpropanoid biosynthetic process"/>
    <property type="evidence" value="ECO:0007669"/>
    <property type="project" value="UniProtKB-ARBA"/>
</dbReference>
<dbReference type="AlphaFoldDB" id="A0AAN9FCS7"/>
<dbReference type="Proteomes" id="UP001359559">
    <property type="component" value="Unassembled WGS sequence"/>
</dbReference>
<reference evidence="5 6" key="1">
    <citation type="submission" date="2024-01" db="EMBL/GenBank/DDBJ databases">
        <title>The genomes of 5 underutilized Papilionoideae crops provide insights into root nodulation and disease resistance.</title>
        <authorList>
            <person name="Yuan L."/>
        </authorList>
    </citation>
    <scope>NUCLEOTIDE SEQUENCE [LARGE SCALE GENOMIC DNA]</scope>
    <source>
        <strain evidence="5">LY-2023</strain>
        <tissue evidence="5">Leaf</tissue>
    </source>
</reference>
<evidence type="ECO:0000256" key="4">
    <source>
        <dbReference type="RuleBase" id="RU363099"/>
    </source>
</evidence>
<evidence type="ECO:0000256" key="1">
    <source>
        <dbReference type="ARBA" id="ARBA00010746"/>
    </source>
</evidence>
<evidence type="ECO:0000256" key="2">
    <source>
        <dbReference type="ARBA" id="ARBA00011738"/>
    </source>
</evidence>
<proteinExistence type="inferred from homology"/>
<keyword evidence="3 4" id="KW-0964">Secreted</keyword>
<comment type="similarity">
    <text evidence="1 4">Belongs to the plant dirigent protein family.</text>
</comment>
<dbReference type="Pfam" id="PF03018">
    <property type="entry name" value="Dirigent"/>
    <property type="match status" value="1"/>
</dbReference>
<organism evidence="5 6">
    <name type="scientific">Clitoria ternatea</name>
    <name type="common">Butterfly pea</name>
    <dbReference type="NCBI Taxonomy" id="43366"/>
    <lineage>
        <taxon>Eukaryota</taxon>
        <taxon>Viridiplantae</taxon>
        <taxon>Streptophyta</taxon>
        <taxon>Embryophyta</taxon>
        <taxon>Tracheophyta</taxon>
        <taxon>Spermatophyta</taxon>
        <taxon>Magnoliopsida</taxon>
        <taxon>eudicotyledons</taxon>
        <taxon>Gunneridae</taxon>
        <taxon>Pentapetalae</taxon>
        <taxon>rosids</taxon>
        <taxon>fabids</taxon>
        <taxon>Fabales</taxon>
        <taxon>Fabaceae</taxon>
        <taxon>Papilionoideae</taxon>
        <taxon>50 kb inversion clade</taxon>
        <taxon>NPAAA clade</taxon>
        <taxon>indigoferoid/millettioid clade</taxon>
        <taxon>Phaseoleae</taxon>
        <taxon>Clitoria</taxon>
    </lineage>
</organism>
<comment type="subcellular location">
    <subcellularLocation>
        <location evidence="4">Secreted</location>
        <location evidence="4">Extracellular space</location>
        <location evidence="4">Apoplast</location>
    </subcellularLocation>
</comment>
<gene>
    <name evidence="5" type="ORF">RJT34_27345</name>
</gene>
<dbReference type="EMBL" id="JAYKXN010000007">
    <property type="protein sequence ID" value="KAK7271438.1"/>
    <property type="molecule type" value="Genomic_DNA"/>
</dbReference>
<name>A0AAN9FCS7_CLITE</name>
<dbReference type="InterPro" id="IPR004265">
    <property type="entry name" value="Dirigent"/>
</dbReference>
<keyword evidence="6" id="KW-1185">Reference proteome</keyword>